<proteinExistence type="predicted"/>
<comment type="caution">
    <text evidence="1">The sequence shown here is derived from an EMBL/GenBank/DDBJ whole genome shotgun (WGS) entry which is preliminary data.</text>
</comment>
<protein>
    <submittedName>
        <fullName evidence="1">Uncharacterized protein</fullName>
    </submittedName>
</protein>
<organism evidence="1 2">
    <name type="scientific">Pedobacter quisquiliarum</name>
    <dbReference type="NCBI Taxonomy" id="1834438"/>
    <lineage>
        <taxon>Bacteria</taxon>
        <taxon>Pseudomonadati</taxon>
        <taxon>Bacteroidota</taxon>
        <taxon>Sphingobacteriia</taxon>
        <taxon>Sphingobacteriales</taxon>
        <taxon>Sphingobacteriaceae</taxon>
        <taxon>Pedobacter</taxon>
    </lineage>
</organism>
<evidence type="ECO:0000313" key="2">
    <source>
        <dbReference type="Proteomes" id="UP000651668"/>
    </source>
</evidence>
<reference evidence="1" key="1">
    <citation type="journal article" date="2014" name="Int. J. Syst. Evol. Microbiol.">
        <title>Complete genome sequence of Corynebacterium casei LMG S-19264T (=DSM 44701T), isolated from a smear-ripened cheese.</title>
        <authorList>
            <consortium name="US DOE Joint Genome Institute (JGI-PGF)"/>
            <person name="Walter F."/>
            <person name="Albersmeier A."/>
            <person name="Kalinowski J."/>
            <person name="Ruckert C."/>
        </authorList>
    </citation>
    <scope>NUCLEOTIDE SEQUENCE</scope>
    <source>
        <strain evidence="1">CGMCC 1.15343</strain>
    </source>
</reference>
<evidence type="ECO:0000313" key="1">
    <source>
        <dbReference type="EMBL" id="GGC51759.1"/>
    </source>
</evidence>
<sequence length="93" mass="10857">MNCSIAWFRLGFKKLVIKKAPLCWGACNYLGLYSRLQRRLLLNNQQNNIVNQVVDDVENDGIHDVSVISCFLKYNLDDEKGKDNSKQKYFKKK</sequence>
<dbReference type="Proteomes" id="UP000651668">
    <property type="component" value="Unassembled WGS sequence"/>
</dbReference>
<name>A0A916X8T9_9SPHI</name>
<dbReference type="AlphaFoldDB" id="A0A916X8T9"/>
<accession>A0A916X8T9</accession>
<dbReference type="RefSeq" id="WP_188624906.1">
    <property type="nucleotide sequence ID" value="NZ_BMIL01000001.1"/>
</dbReference>
<gene>
    <name evidence="1" type="ORF">GCM10011387_01520</name>
</gene>
<reference evidence="1" key="2">
    <citation type="submission" date="2020-09" db="EMBL/GenBank/DDBJ databases">
        <authorList>
            <person name="Sun Q."/>
            <person name="Zhou Y."/>
        </authorList>
    </citation>
    <scope>NUCLEOTIDE SEQUENCE</scope>
    <source>
        <strain evidence="1">CGMCC 1.15343</strain>
    </source>
</reference>
<dbReference type="EMBL" id="BMIL01000001">
    <property type="protein sequence ID" value="GGC51759.1"/>
    <property type="molecule type" value="Genomic_DNA"/>
</dbReference>
<keyword evidence="2" id="KW-1185">Reference proteome</keyword>